<evidence type="ECO:0000313" key="2">
    <source>
        <dbReference type="Proteomes" id="UP000003139"/>
    </source>
</evidence>
<organism evidence="1 2">
    <name type="scientific">Ureaplasma urealyticum serovar 8 str. ATCC 27618</name>
    <dbReference type="NCBI Taxonomy" id="626095"/>
    <lineage>
        <taxon>Bacteria</taxon>
        <taxon>Bacillati</taxon>
        <taxon>Mycoplasmatota</taxon>
        <taxon>Mycoplasmoidales</taxon>
        <taxon>Mycoplasmoidaceae</taxon>
        <taxon>Ureaplasma</taxon>
    </lineage>
</organism>
<accession>A0ABP2DPC5</accession>
<comment type="caution">
    <text evidence="1">The sequence shown here is derived from an EMBL/GenBank/DDBJ whole genome shotgun (WGS) entry which is preliminary data.</text>
</comment>
<name>A0ABP2DPC5_UREUR</name>
<dbReference type="RefSeq" id="WP_004026198.1">
    <property type="nucleotide sequence ID" value="NZ_AAYN02000002.1"/>
</dbReference>
<sequence>MKKGIDFNGILDEEILEIQNKINNIPREMFNWKSSYEMYLIHIFLKKINKIKMAI</sequence>
<reference evidence="1" key="2">
    <citation type="submission" date="2009-03" db="EMBL/GenBank/DDBJ databases">
        <title>Genome sequence of Ureaplasma urealyticum serovar 8 str. ATCC 27618.</title>
        <authorList>
            <person name="Methe B.A."/>
            <person name="Glass J."/>
            <person name="White K."/>
            <person name="Shrivastava S."/>
        </authorList>
    </citation>
    <scope>NUCLEOTIDE SEQUENCE [LARGE SCALE GENOMIC DNA]</scope>
    <source>
        <strain evidence="1">ATCC 27618</strain>
    </source>
</reference>
<dbReference type="GeneID" id="93849174"/>
<gene>
    <name evidence="1" type="ORF">UUR8_0610</name>
</gene>
<dbReference type="Proteomes" id="UP000003139">
    <property type="component" value="Unassembled WGS sequence"/>
</dbReference>
<evidence type="ECO:0000313" key="1">
    <source>
        <dbReference type="EMBL" id="EEH01799.1"/>
    </source>
</evidence>
<proteinExistence type="predicted"/>
<dbReference type="EMBL" id="AAYN02000002">
    <property type="protein sequence ID" value="EEH01799.1"/>
    <property type="molecule type" value="Genomic_DNA"/>
</dbReference>
<keyword evidence="2" id="KW-1185">Reference proteome</keyword>
<reference evidence="1" key="1">
    <citation type="submission" date="2007-03" db="EMBL/GenBank/DDBJ databases">
        <authorList>
            <person name="Methe B."/>
        </authorList>
    </citation>
    <scope>NUCLEOTIDE SEQUENCE [LARGE SCALE GENOMIC DNA]</scope>
    <source>
        <strain evidence="1">ATCC 27618</strain>
    </source>
</reference>
<protein>
    <submittedName>
        <fullName evidence="1">Conserved domain protein</fullName>
    </submittedName>
</protein>